<dbReference type="RefSeq" id="WP_054636689.1">
    <property type="nucleotide sequence ID" value="NZ_JBHSOZ010000005.1"/>
</dbReference>
<feature type="compositionally biased region" description="Basic and acidic residues" evidence="1">
    <location>
        <begin position="65"/>
        <end position="76"/>
    </location>
</feature>
<proteinExistence type="predicted"/>
<keyword evidence="3" id="KW-1185">Reference proteome</keyword>
<feature type="region of interest" description="Disordered" evidence="1">
    <location>
        <begin position="65"/>
        <end position="89"/>
    </location>
</feature>
<organism evidence="2 3">
    <name type="scientific">Thalassorhabdus alkalitolerans</name>
    <dbReference type="NCBI Taxonomy" id="2282697"/>
    <lineage>
        <taxon>Bacteria</taxon>
        <taxon>Bacillati</taxon>
        <taxon>Bacillota</taxon>
        <taxon>Bacilli</taxon>
        <taxon>Bacillales</taxon>
        <taxon>Bacillaceae</taxon>
        <taxon>Thalassorhabdus</taxon>
    </lineage>
</organism>
<sequence length="89" mass="10066">MSIHRKHRDDRVDDQVQAVSTGRNKLDNENFIKDKNYNVAEAVIKNSGNSYVNVHVDAESFAKGRAKSFADADAKQAQETGFQDGRRKR</sequence>
<evidence type="ECO:0000313" key="3">
    <source>
        <dbReference type="Proteomes" id="UP001596142"/>
    </source>
</evidence>
<reference evidence="3" key="1">
    <citation type="journal article" date="2019" name="Int. J. Syst. Evol. Microbiol.">
        <title>The Global Catalogue of Microorganisms (GCM) 10K type strain sequencing project: providing services to taxonomists for standard genome sequencing and annotation.</title>
        <authorList>
            <consortium name="The Broad Institute Genomics Platform"/>
            <consortium name="The Broad Institute Genome Sequencing Center for Infectious Disease"/>
            <person name="Wu L."/>
            <person name="Ma J."/>
        </authorList>
    </citation>
    <scope>NUCLEOTIDE SEQUENCE [LARGE SCALE GENOMIC DNA]</scope>
    <source>
        <strain evidence="3">CECT 7184</strain>
    </source>
</reference>
<dbReference type="EMBL" id="JBHSOZ010000005">
    <property type="protein sequence ID" value="MFC5713714.1"/>
    <property type="molecule type" value="Genomic_DNA"/>
</dbReference>
<evidence type="ECO:0000256" key="1">
    <source>
        <dbReference type="SAM" id="MobiDB-lite"/>
    </source>
</evidence>
<accession>A0ABW0YTN4</accession>
<gene>
    <name evidence="2" type="ORF">ACFPU1_13060</name>
</gene>
<dbReference type="Proteomes" id="UP001596142">
    <property type="component" value="Unassembled WGS sequence"/>
</dbReference>
<name>A0ABW0YTN4_9BACI</name>
<protein>
    <submittedName>
        <fullName evidence="2">Uncharacterized protein</fullName>
    </submittedName>
</protein>
<comment type="caution">
    <text evidence="2">The sequence shown here is derived from an EMBL/GenBank/DDBJ whole genome shotgun (WGS) entry which is preliminary data.</text>
</comment>
<evidence type="ECO:0000313" key="2">
    <source>
        <dbReference type="EMBL" id="MFC5713714.1"/>
    </source>
</evidence>